<evidence type="ECO:0000313" key="1">
    <source>
        <dbReference type="EMBL" id="SDE89017.1"/>
    </source>
</evidence>
<keyword evidence="2" id="KW-1185">Reference proteome</keyword>
<dbReference type="Proteomes" id="UP000198972">
    <property type="component" value="Unassembled WGS sequence"/>
</dbReference>
<dbReference type="STRING" id="670482.SAMN04488542_103110"/>
<gene>
    <name evidence="1" type="ORF">SAMN04488542_103110</name>
</gene>
<protein>
    <submittedName>
        <fullName evidence="1">Uncharacterized protein</fullName>
    </submittedName>
</protein>
<name>A0A1G7GLJ9_9BACL</name>
<evidence type="ECO:0000313" key="2">
    <source>
        <dbReference type="Proteomes" id="UP000198972"/>
    </source>
</evidence>
<sequence length="299" mass="33436">MRIVFSDSGNGISGELAAAVGLSIALKFQHQVLLVNEQCAESGIEYGFNIPKMLLVEQATSQAALQLPEHGVDSLLRLSSNQKLNNHNITDYTYPVIPGRLDLASGRILPHQGGVPSGMLKSSMKSLYTVAEGVYDIVIRNQSVCNKCSSLIMCPCSQSLIINDIDRENEINIMILEQKRSDFEQAYRRSLEDHRMNYNAIVIANYDNNSKWSINNIRRKYDFKVPVYGVASDTEFKDAWNDKDIVRFFRRNLLLSNHGRKRDSLLFGLLELSEALLSMIGQTPNLTNRDSCSSGVKGA</sequence>
<organism evidence="1 2">
    <name type="scientific">Fontibacillus panacisegetis</name>
    <dbReference type="NCBI Taxonomy" id="670482"/>
    <lineage>
        <taxon>Bacteria</taxon>
        <taxon>Bacillati</taxon>
        <taxon>Bacillota</taxon>
        <taxon>Bacilli</taxon>
        <taxon>Bacillales</taxon>
        <taxon>Paenibacillaceae</taxon>
        <taxon>Fontibacillus</taxon>
    </lineage>
</organism>
<dbReference type="RefSeq" id="WP_091227082.1">
    <property type="nucleotide sequence ID" value="NZ_FNBG01000003.1"/>
</dbReference>
<dbReference type="OrthoDB" id="2842408at2"/>
<proteinExistence type="predicted"/>
<accession>A0A1G7GLJ9</accession>
<dbReference type="AlphaFoldDB" id="A0A1G7GLJ9"/>
<reference evidence="1 2" key="1">
    <citation type="submission" date="2016-10" db="EMBL/GenBank/DDBJ databases">
        <authorList>
            <person name="de Groot N.N."/>
        </authorList>
    </citation>
    <scope>NUCLEOTIDE SEQUENCE [LARGE SCALE GENOMIC DNA]</scope>
    <source>
        <strain evidence="1 2">DSM 28129</strain>
    </source>
</reference>
<dbReference type="EMBL" id="FNBG01000003">
    <property type="protein sequence ID" value="SDE89017.1"/>
    <property type="molecule type" value="Genomic_DNA"/>
</dbReference>